<evidence type="ECO:0000256" key="4">
    <source>
        <dbReference type="ARBA" id="ARBA00023163"/>
    </source>
</evidence>
<keyword evidence="3 6" id="KW-0238">DNA-binding</keyword>
<evidence type="ECO:0000313" key="6">
    <source>
        <dbReference type="EMBL" id="RAL18447.1"/>
    </source>
</evidence>
<keyword evidence="2" id="KW-0805">Transcription regulation</keyword>
<dbReference type="AlphaFoldDB" id="A0A328BYC0"/>
<accession>A0A328BYC0</accession>
<keyword evidence="4" id="KW-0804">Transcription</keyword>
<name>A0A328BYC0_9PAST</name>
<dbReference type="InterPro" id="IPR010982">
    <property type="entry name" value="Lambda_DNA-bd_dom_sf"/>
</dbReference>
<evidence type="ECO:0000256" key="1">
    <source>
        <dbReference type="ARBA" id="ARBA00006157"/>
    </source>
</evidence>
<evidence type="ECO:0000259" key="5">
    <source>
        <dbReference type="Pfam" id="PF13693"/>
    </source>
</evidence>
<protein>
    <submittedName>
        <fullName evidence="6">DNA-binding protein</fullName>
    </submittedName>
</protein>
<comment type="similarity">
    <text evidence="1">Belongs to the ner transcriptional regulatory family.</text>
</comment>
<reference evidence="7" key="1">
    <citation type="submission" date="2018-02" db="EMBL/GenBank/DDBJ databases">
        <title>Glaesserella australis sp. nov., isolated from the lungs of pigs.</title>
        <authorList>
            <person name="Turni C."/>
            <person name="Christensen H."/>
        </authorList>
    </citation>
    <scope>NUCLEOTIDE SEQUENCE [LARGE SCALE GENOMIC DNA]</scope>
    <source>
        <strain evidence="7">HS4635</strain>
    </source>
</reference>
<dbReference type="OrthoDB" id="5405994at2"/>
<evidence type="ECO:0000313" key="7">
    <source>
        <dbReference type="Proteomes" id="UP000248689"/>
    </source>
</evidence>
<dbReference type="RefSeq" id="WP_111750129.1">
    <property type="nucleotide sequence ID" value="NZ_PTPX01000014.1"/>
</dbReference>
<feature type="domain" description="Ner winged helix-turn-helix DNA-binding" evidence="5">
    <location>
        <begin position="13"/>
        <end position="80"/>
    </location>
</feature>
<dbReference type="Proteomes" id="UP000248689">
    <property type="component" value="Unassembled WGS sequence"/>
</dbReference>
<sequence length="87" mass="9906">MSVLDSLKKSAFDWERADIVYVLKKNGWTLRSLAKANNVSYSTLRSALDKSYPKMEGVIARAIGVEPQVIWAERYAKRDFKPVVNQS</sequence>
<organism evidence="6 7">
    <name type="scientific">Glaesserella australis</name>
    <dbReference type="NCBI Taxonomy" id="2094024"/>
    <lineage>
        <taxon>Bacteria</taxon>
        <taxon>Pseudomonadati</taxon>
        <taxon>Pseudomonadota</taxon>
        <taxon>Gammaproteobacteria</taxon>
        <taxon>Pasteurellales</taxon>
        <taxon>Pasteurellaceae</taxon>
        <taxon>Glaesserella</taxon>
    </lineage>
</organism>
<dbReference type="SUPFAM" id="SSF47413">
    <property type="entry name" value="lambda repressor-like DNA-binding domains"/>
    <property type="match status" value="1"/>
</dbReference>
<dbReference type="Gene3D" id="1.10.260.40">
    <property type="entry name" value="lambda repressor-like DNA-binding domains"/>
    <property type="match status" value="1"/>
</dbReference>
<dbReference type="Pfam" id="PF13693">
    <property type="entry name" value="HTH_35"/>
    <property type="match status" value="1"/>
</dbReference>
<gene>
    <name evidence="6" type="ORF">C5N92_06960</name>
</gene>
<proteinExistence type="inferred from homology"/>
<evidence type="ECO:0000256" key="3">
    <source>
        <dbReference type="ARBA" id="ARBA00023125"/>
    </source>
</evidence>
<dbReference type="InterPro" id="IPR038722">
    <property type="entry name" value="Ner_HTH_dom"/>
</dbReference>
<dbReference type="GO" id="GO:0003677">
    <property type="term" value="F:DNA binding"/>
    <property type="evidence" value="ECO:0007669"/>
    <property type="project" value="UniProtKB-KW"/>
</dbReference>
<comment type="caution">
    <text evidence="6">The sequence shown here is derived from an EMBL/GenBank/DDBJ whole genome shotgun (WGS) entry which is preliminary data.</text>
</comment>
<evidence type="ECO:0000256" key="2">
    <source>
        <dbReference type="ARBA" id="ARBA00023015"/>
    </source>
</evidence>
<dbReference type="EMBL" id="PTPX01000014">
    <property type="protein sequence ID" value="RAL18447.1"/>
    <property type="molecule type" value="Genomic_DNA"/>
</dbReference>
<keyword evidence="7" id="KW-1185">Reference proteome</keyword>